<feature type="transmembrane region" description="Helical" evidence="1">
    <location>
        <begin position="20"/>
        <end position="42"/>
    </location>
</feature>
<name>A0ABD1UNR1_9LAMI</name>
<keyword evidence="3" id="KW-1185">Reference proteome</keyword>
<dbReference type="EMBL" id="JBFOLK010000003">
    <property type="protein sequence ID" value="KAL2526596.1"/>
    <property type="molecule type" value="Genomic_DNA"/>
</dbReference>
<protein>
    <submittedName>
        <fullName evidence="2">2-oxoglutarate (2OG) and Fe(II)-dependent oxygenase superfamily protein</fullName>
    </submittedName>
</protein>
<evidence type="ECO:0000313" key="3">
    <source>
        <dbReference type="Proteomes" id="UP001604336"/>
    </source>
</evidence>
<keyword evidence="1" id="KW-1133">Transmembrane helix</keyword>
<dbReference type="PANTHER" id="PTHR34945:SF2">
    <property type="entry name" value="2-OXOGLUTARATE (2OG) AND FE(II)-DEPENDENT OXYGENASE SUPERFAMILY PROTEIN"/>
    <property type="match status" value="1"/>
</dbReference>
<evidence type="ECO:0000256" key="1">
    <source>
        <dbReference type="SAM" id="Phobius"/>
    </source>
</evidence>
<sequence>MFQQVSTCFASSSLQNVSTGFQLFFVILDMLLIGIATIRTVWSNGKFKKVRGRPVLVSGDDKSSRCISMSLLITLPVESTVSPQIPKLAVNGIEDEENDEDEGHCSEVTGEEKLFDSFSFEDYAWRVYHERLFLKDPLVRYRI</sequence>
<keyword evidence="1" id="KW-0812">Transmembrane</keyword>
<proteinExistence type="predicted"/>
<evidence type="ECO:0000313" key="2">
    <source>
        <dbReference type="EMBL" id="KAL2526596.1"/>
    </source>
</evidence>
<dbReference type="AlphaFoldDB" id="A0ABD1UNR1"/>
<reference evidence="3" key="1">
    <citation type="submission" date="2024-07" db="EMBL/GenBank/DDBJ databases">
        <title>Two chromosome-level genome assemblies of Korean endemic species Abeliophyllum distichum and Forsythia ovata (Oleaceae).</title>
        <authorList>
            <person name="Jang H."/>
        </authorList>
    </citation>
    <scope>NUCLEOTIDE SEQUENCE [LARGE SCALE GENOMIC DNA]</scope>
</reference>
<keyword evidence="1" id="KW-0472">Membrane</keyword>
<dbReference type="PANTHER" id="PTHR34945">
    <property type="entry name" value="2-OXOGLUTARATE (2OG) AND FE(II)-DEPENDENT OXYGENASE SUPERFAMILY PROTEIN"/>
    <property type="match status" value="1"/>
</dbReference>
<gene>
    <name evidence="2" type="ORF">Adt_11650</name>
</gene>
<comment type="caution">
    <text evidence="2">The sequence shown here is derived from an EMBL/GenBank/DDBJ whole genome shotgun (WGS) entry which is preliminary data.</text>
</comment>
<organism evidence="2 3">
    <name type="scientific">Abeliophyllum distichum</name>
    <dbReference type="NCBI Taxonomy" id="126358"/>
    <lineage>
        <taxon>Eukaryota</taxon>
        <taxon>Viridiplantae</taxon>
        <taxon>Streptophyta</taxon>
        <taxon>Embryophyta</taxon>
        <taxon>Tracheophyta</taxon>
        <taxon>Spermatophyta</taxon>
        <taxon>Magnoliopsida</taxon>
        <taxon>eudicotyledons</taxon>
        <taxon>Gunneridae</taxon>
        <taxon>Pentapetalae</taxon>
        <taxon>asterids</taxon>
        <taxon>lamiids</taxon>
        <taxon>Lamiales</taxon>
        <taxon>Oleaceae</taxon>
        <taxon>Forsythieae</taxon>
        <taxon>Abeliophyllum</taxon>
    </lineage>
</organism>
<accession>A0ABD1UNR1</accession>
<dbReference type="Proteomes" id="UP001604336">
    <property type="component" value="Unassembled WGS sequence"/>
</dbReference>